<keyword evidence="1" id="KW-0573">Peptidoglycan synthesis</keyword>
<dbReference type="GO" id="GO:0009252">
    <property type="term" value="P:peptidoglycan biosynthetic process"/>
    <property type="evidence" value="ECO:0007669"/>
    <property type="project" value="UniProtKB-KW"/>
</dbReference>
<sequence length="121" mass="13619">MIHGACVSVGCYAMTDSGIDEIFQFVTAALVFGQPSVQVSIYPFRMTDANMQRHKYSYYKDFWAQLKPGYDYFEQTHKPPTVSIVDGRYVVSKPLSPRSRSATAGLKLYALRGKITPIRLA</sequence>
<dbReference type="EMBL" id="UGXK01000001">
    <property type="protein sequence ID" value="SUG74275.1"/>
    <property type="molecule type" value="Genomic_DNA"/>
</dbReference>
<dbReference type="GO" id="GO:0016740">
    <property type="term" value="F:transferase activity"/>
    <property type="evidence" value="ECO:0007669"/>
    <property type="project" value="InterPro"/>
</dbReference>
<evidence type="ECO:0000256" key="1">
    <source>
        <dbReference type="PROSITE-ProRule" id="PRU01373"/>
    </source>
</evidence>
<evidence type="ECO:0000313" key="4">
    <source>
        <dbReference type="Proteomes" id="UP000255534"/>
    </source>
</evidence>
<feature type="active site" description="Proton donor/acceptor" evidence="1">
    <location>
        <position position="3"/>
    </location>
</feature>
<keyword evidence="1" id="KW-0133">Cell shape</keyword>
<organism evidence="3 4">
    <name type="scientific">Salmonella enterica I</name>
    <dbReference type="NCBI Taxonomy" id="59201"/>
    <lineage>
        <taxon>Bacteria</taxon>
        <taxon>Pseudomonadati</taxon>
        <taxon>Pseudomonadota</taxon>
        <taxon>Gammaproteobacteria</taxon>
        <taxon>Enterobacterales</taxon>
        <taxon>Enterobacteriaceae</taxon>
        <taxon>Salmonella</taxon>
    </lineage>
</organism>
<accession>A0A379V200</accession>
<evidence type="ECO:0000259" key="2">
    <source>
        <dbReference type="PROSITE" id="PS52029"/>
    </source>
</evidence>
<reference evidence="3 4" key="1">
    <citation type="submission" date="2018-06" db="EMBL/GenBank/DDBJ databases">
        <authorList>
            <consortium name="Pathogen Informatics"/>
            <person name="Doyle S."/>
        </authorList>
    </citation>
    <scope>NUCLEOTIDE SEQUENCE [LARGE SCALE GENOMIC DNA]</scope>
    <source>
        <strain evidence="3 4">NCTC5798</strain>
    </source>
</reference>
<dbReference type="PROSITE" id="PS52029">
    <property type="entry name" value="LD_TPASE"/>
    <property type="match status" value="1"/>
</dbReference>
<feature type="active site" description="Nucleophile" evidence="1">
    <location>
        <position position="11"/>
    </location>
</feature>
<dbReference type="Proteomes" id="UP000255534">
    <property type="component" value="Unassembled WGS sequence"/>
</dbReference>
<proteinExistence type="predicted"/>
<feature type="domain" description="L,D-TPase catalytic" evidence="2">
    <location>
        <begin position="1"/>
        <end position="42"/>
    </location>
</feature>
<dbReference type="InterPro" id="IPR005490">
    <property type="entry name" value="LD_TPept_cat_dom"/>
</dbReference>
<dbReference type="AlphaFoldDB" id="A0A379V200"/>
<keyword evidence="1" id="KW-0961">Cell wall biogenesis/degradation</keyword>
<dbReference type="PANTHER" id="PTHR36699:SF1">
    <property type="entry name" value="L,D-TRANSPEPTIDASE YAFK-RELATED"/>
    <property type="match status" value="1"/>
</dbReference>
<comment type="pathway">
    <text evidence="1">Cell wall biogenesis; peptidoglycan biosynthesis.</text>
</comment>
<gene>
    <name evidence="3" type="ORF">NCTC5798_05586</name>
</gene>
<name>A0A379V200_SALET</name>
<dbReference type="GO" id="GO:0008360">
    <property type="term" value="P:regulation of cell shape"/>
    <property type="evidence" value="ECO:0007669"/>
    <property type="project" value="UniProtKB-UniRule"/>
</dbReference>
<dbReference type="GO" id="GO:0071555">
    <property type="term" value="P:cell wall organization"/>
    <property type="evidence" value="ECO:0007669"/>
    <property type="project" value="UniProtKB-UniRule"/>
</dbReference>
<protein>
    <submittedName>
        <fullName evidence="3">Transpeptidase</fullName>
    </submittedName>
</protein>
<dbReference type="PANTHER" id="PTHR36699">
    <property type="entry name" value="LD-TRANSPEPTIDASE"/>
    <property type="match status" value="1"/>
</dbReference>
<evidence type="ECO:0000313" key="3">
    <source>
        <dbReference type="EMBL" id="SUG74275.1"/>
    </source>
</evidence>